<dbReference type="EMBL" id="ARYK01000013">
    <property type="protein sequence ID" value="KCZ87316.1"/>
    <property type="molecule type" value="Genomic_DNA"/>
</dbReference>
<accession>A0A059F9S9</accession>
<keyword evidence="1" id="KW-0732">Signal</keyword>
<evidence type="ECO:0000256" key="1">
    <source>
        <dbReference type="SAM" id="SignalP"/>
    </source>
</evidence>
<keyword evidence="3" id="KW-1185">Reference proteome</keyword>
<organism evidence="2 3">
    <name type="scientific">Hyphomonas johnsonii MHS-2</name>
    <dbReference type="NCBI Taxonomy" id="1280950"/>
    <lineage>
        <taxon>Bacteria</taxon>
        <taxon>Pseudomonadati</taxon>
        <taxon>Pseudomonadota</taxon>
        <taxon>Alphaproteobacteria</taxon>
        <taxon>Hyphomonadales</taxon>
        <taxon>Hyphomonadaceae</taxon>
        <taxon>Hyphomonas</taxon>
    </lineage>
</organism>
<evidence type="ECO:0008006" key="4">
    <source>
        <dbReference type="Google" id="ProtNLM"/>
    </source>
</evidence>
<dbReference type="AlphaFoldDB" id="A0A059F9S9"/>
<gene>
    <name evidence="2" type="ORF">HJO_16757</name>
</gene>
<evidence type="ECO:0000313" key="2">
    <source>
        <dbReference type="EMBL" id="KCZ87316.1"/>
    </source>
</evidence>
<dbReference type="RefSeq" id="WP_241764782.1">
    <property type="nucleotide sequence ID" value="NZ_ARYK01000013.1"/>
</dbReference>
<proteinExistence type="predicted"/>
<dbReference type="Proteomes" id="UP000025171">
    <property type="component" value="Unassembled WGS sequence"/>
</dbReference>
<protein>
    <recommendedName>
        <fullName evidence="4">Lipoprotein</fullName>
    </recommendedName>
</protein>
<dbReference type="eggNOG" id="ENOG50330Y2">
    <property type="taxonomic scope" value="Bacteria"/>
</dbReference>
<name>A0A059F9S9_9PROT</name>
<evidence type="ECO:0000313" key="3">
    <source>
        <dbReference type="Proteomes" id="UP000025171"/>
    </source>
</evidence>
<dbReference type="PROSITE" id="PS51257">
    <property type="entry name" value="PROKAR_LIPOPROTEIN"/>
    <property type="match status" value="1"/>
</dbReference>
<dbReference type="STRING" id="1280950.HJO_16757"/>
<sequence length="186" mass="20603">MRILVTLFAAAMLVGCQSKVADAFDSRQNAGPCPPAGSVYDVARYVSFKDGSEELYTNIEYTGEITDVRMFCRYADDDPLVAEMEIDFAFGKGEAAKAGEHVYPYFVAVTRRNGKVLAKEHFAIKGNFAGGKRLDGQTAKLMRIKIPRLDESVSGSNFEILVGFDLTPEQLAFNRAGKRYRLDAEH</sequence>
<feature type="chain" id="PRO_5001572687" description="Lipoprotein" evidence="1">
    <location>
        <begin position="24"/>
        <end position="186"/>
    </location>
</feature>
<comment type="caution">
    <text evidence="2">The sequence shown here is derived from an EMBL/GenBank/DDBJ whole genome shotgun (WGS) entry which is preliminary data.</text>
</comment>
<dbReference type="PATRIC" id="fig|1280950.3.peg.3353"/>
<feature type="signal peptide" evidence="1">
    <location>
        <begin position="1"/>
        <end position="23"/>
    </location>
</feature>
<reference evidence="2 3" key="1">
    <citation type="journal article" date="2014" name="Antonie Van Leeuwenhoek">
        <title>Hyphomonas beringensis sp. nov. and Hyphomonas chukchiensis sp. nov., isolated from surface seawater of the Bering Sea and Chukchi Sea.</title>
        <authorList>
            <person name="Li C."/>
            <person name="Lai Q."/>
            <person name="Li G."/>
            <person name="Dong C."/>
            <person name="Wang J."/>
            <person name="Liao Y."/>
            <person name="Shao Z."/>
        </authorList>
    </citation>
    <scope>NUCLEOTIDE SEQUENCE [LARGE SCALE GENOMIC DNA]</scope>
    <source>
        <strain evidence="2 3">MHS-2</strain>
    </source>
</reference>